<accession>A0A0T9VK70</accession>
<evidence type="ECO:0000313" key="3">
    <source>
        <dbReference type="Proteomes" id="UP000050164"/>
    </source>
</evidence>
<feature type="compositionally biased region" description="Basic and acidic residues" evidence="1">
    <location>
        <begin position="317"/>
        <end position="339"/>
    </location>
</feature>
<dbReference type="EMBL" id="CNFT01000359">
    <property type="protein sequence ID" value="CKR58510.1"/>
    <property type="molecule type" value="Genomic_DNA"/>
</dbReference>
<feature type="region of interest" description="Disordered" evidence="1">
    <location>
        <begin position="87"/>
        <end position="367"/>
    </location>
</feature>
<feature type="compositionally biased region" description="Basic residues" evidence="1">
    <location>
        <begin position="142"/>
        <end position="151"/>
    </location>
</feature>
<organism evidence="2 3">
    <name type="scientific">Mycobacterium tuberculosis</name>
    <dbReference type="NCBI Taxonomy" id="1773"/>
    <lineage>
        <taxon>Bacteria</taxon>
        <taxon>Bacillati</taxon>
        <taxon>Actinomycetota</taxon>
        <taxon>Actinomycetes</taxon>
        <taxon>Mycobacteriales</taxon>
        <taxon>Mycobacteriaceae</taxon>
        <taxon>Mycobacterium</taxon>
        <taxon>Mycobacterium tuberculosis complex</taxon>
    </lineage>
</organism>
<dbReference type="AlphaFoldDB" id="A0A0T9VK70"/>
<feature type="compositionally biased region" description="Basic residues" evidence="1">
    <location>
        <begin position="109"/>
        <end position="127"/>
    </location>
</feature>
<feature type="compositionally biased region" description="Basic and acidic residues" evidence="1">
    <location>
        <begin position="256"/>
        <end position="269"/>
    </location>
</feature>
<feature type="compositionally biased region" description="Basic residues" evidence="1">
    <location>
        <begin position="340"/>
        <end position="367"/>
    </location>
</feature>
<gene>
    <name evidence="2" type="ORF">ERS027659_01781</name>
</gene>
<reference evidence="2 3" key="1">
    <citation type="submission" date="2015-03" db="EMBL/GenBank/DDBJ databases">
        <authorList>
            <consortium name="Pathogen Informatics"/>
        </authorList>
    </citation>
    <scope>NUCLEOTIDE SEQUENCE [LARGE SCALE GENOMIC DNA]</scope>
    <source>
        <strain evidence="2 3">Bir 185</strain>
    </source>
</reference>
<sequence>MGTRTGGRGPGSVRQAPDVGRRVGARRVAYPDRGDPGAGPSRHGPRGHPAGRHGGAFARCAGGGSPQGWWGTRRRAVCLGPVDRCRRNAGGPPARNFRPGRSPADGIGHQRRPRAHRPVARRVRPGRAHGAATGVVHPQRPACRRHHRHPRAAVAFRALLPPDLREGRSRPQEQGPRRRRLLAGLRAGAGGGGLSHPAAIRRDRHRRGLGREGGPRCRLGSGAGRCHLDQKGRLGRRDHPCPRGRRPLDPRPGAGRHPDPTDRTGDPRPGHRHRAGGYPRWPAQPVHRRRHPRGCPGLVELRTDRGSPPRRQGQALDEVHPADRPLADPARGHDPDHRGRQDRRRGGQRRALGRAGRRRAGHRRDLR</sequence>
<evidence type="ECO:0000313" key="2">
    <source>
        <dbReference type="EMBL" id="CKR58510.1"/>
    </source>
</evidence>
<dbReference type="Proteomes" id="UP000050164">
    <property type="component" value="Unassembled WGS sequence"/>
</dbReference>
<protein>
    <submittedName>
        <fullName evidence="2">Uncharacterized protein</fullName>
    </submittedName>
</protein>
<proteinExistence type="predicted"/>
<evidence type="ECO:0000256" key="1">
    <source>
        <dbReference type="SAM" id="MobiDB-lite"/>
    </source>
</evidence>
<feature type="compositionally biased region" description="Gly residues" evidence="1">
    <location>
        <begin position="1"/>
        <end position="10"/>
    </location>
</feature>
<name>A0A0T9VK70_MYCTX</name>
<feature type="region of interest" description="Disordered" evidence="1">
    <location>
        <begin position="1"/>
        <end position="59"/>
    </location>
</feature>
<feature type="compositionally biased region" description="Basic and acidic residues" evidence="1">
    <location>
        <begin position="226"/>
        <end position="249"/>
    </location>
</feature>
<feature type="compositionally biased region" description="Low complexity" evidence="1">
    <location>
        <begin position="128"/>
        <end position="141"/>
    </location>
</feature>